<feature type="non-terminal residue" evidence="2">
    <location>
        <position position="71"/>
    </location>
</feature>
<sequence length="71" mass="7837">MHCALISLGMSGMAIYVIAVLLISYYLHLNNFNLLHELSLSLSSSLSSLTNANYSCGQHAQFGEKYHCQTL</sequence>
<keyword evidence="1" id="KW-1133">Transmembrane helix</keyword>
<evidence type="ECO:0000313" key="2">
    <source>
        <dbReference type="EMBL" id="KAL2750904.1"/>
    </source>
</evidence>
<proteinExistence type="predicted"/>
<comment type="caution">
    <text evidence="2">The sequence shown here is derived from an EMBL/GenBank/DDBJ whole genome shotgun (WGS) entry which is preliminary data.</text>
</comment>
<gene>
    <name evidence="2" type="ORF">V1477_001007</name>
</gene>
<protein>
    <submittedName>
        <fullName evidence="2">Uncharacterized protein</fullName>
    </submittedName>
</protein>
<keyword evidence="3" id="KW-1185">Reference proteome</keyword>
<evidence type="ECO:0000256" key="1">
    <source>
        <dbReference type="SAM" id="Phobius"/>
    </source>
</evidence>
<keyword evidence="1" id="KW-0472">Membrane</keyword>
<keyword evidence="1" id="KW-0812">Transmembrane</keyword>
<reference evidence="2 3" key="1">
    <citation type="journal article" date="2024" name="Ann. Entomol. Soc. Am.">
        <title>Genomic analyses of the southern and eastern yellowjacket wasps (Hymenoptera: Vespidae) reveal evolutionary signatures of social life.</title>
        <authorList>
            <person name="Catto M.A."/>
            <person name="Caine P.B."/>
            <person name="Orr S.E."/>
            <person name="Hunt B.G."/>
            <person name="Goodisman M.A.D."/>
        </authorList>
    </citation>
    <scope>NUCLEOTIDE SEQUENCE [LARGE SCALE GENOMIC DNA]</scope>
    <source>
        <strain evidence="2">232</strain>
        <tissue evidence="2">Head and thorax</tissue>
    </source>
</reference>
<evidence type="ECO:0000313" key="3">
    <source>
        <dbReference type="Proteomes" id="UP001607303"/>
    </source>
</evidence>
<accession>A0ABD2D1T7</accession>
<dbReference type="Proteomes" id="UP001607303">
    <property type="component" value="Unassembled WGS sequence"/>
</dbReference>
<dbReference type="EMBL" id="JAYRBN010000008">
    <property type="protein sequence ID" value="KAL2750904.1"/>
    <property type="molecule type" value="Genomic_DNA"/>
</dbReference>
<organism evidence="2 3">
    <name type="scientific">Vespula maculifrons</name>
    <name type="common">Eastern yellow jacket</name>
    <name type="synonym">Wasp</name>
    <dbReference type="NCBI Taxonomy" id="7453"/>
    <lineage>
        <taxon>Eukaryota</taxon>
        <taxon>Metazoa</taxon>
        <taxon>Ecdysozoa</taxon>
        <taxon>Arthropoda</taxon>
        <taxon>Hexapoda</taxon>
        <taxon>Insecta</taxon>
        <taxon>Pterygota</taxon>
        <taxon>Neoptera</taxon>
        <taxon>Endopterygota</taxon>
        <taxon>Hymenoptera</taxon>
        <taxon>Apocrita</taxon>
        <taxon>Aculeata</taxon>
        <taxon>Vespoidea</taxon>
        <taxon>Vespidae</taxon>
        <taxon>Vespinae</taxon>
        <taxon>Vespula</taxon>
    </lineage>
</organism>
<dbReference type="AlphaFoldDB" id="A0ABD2D1T7"/>
<feature type="transmembrane region" description="Helical" evidence="1">
    <location>
        <begin position="6"/>
        <end position="27"/>
    </location>
</feature>
<name>A0ABD2D1T7_VESMC</name>